<comment type="caution">
    <text evidence="1">The sequence shown here is derived from an EMBL/GenBank/DDBJ whole genome shotgun (WGS) entry which is preliminary data.</text>
</comment>
<reference evidence="1 2" key="1">
    <citation type="submission" date="2015-11" db="EMBL/GenBank/DDBJ databases">
        <title>Draft genome sequence of Agrobacterium sp. R89-1.</title>
        <authorList>
            <person name="Zahradnik J."/>
            <person name="Kyslikova E."/>
            <person name="Palyzova A."/>
            <person name="Kyslik P."/>
        </authorList>
    </citation>
    <scope>NUCLEOTIDE SEQUENCE [LARGE SCALE GENOMIC DNA]</scope>
    <source>
        <strain evidence="1 2">R89-1</strain>
    </source>
</reference>
<name>A0A135P833_9HYPH</name>
<dbReference type="STRING" id="2052828.ATO67_18235"/>
<dbReference type="AlphaFoldDB" id="A0A135P833"/>
<evidence type="ECO:0000313" key="1">
    <source>
        <dbReference type="EMBL" id="KXG87587.1"/>
    </source>
</evidence>
<keyword evidence="2" id="KW-1185">Reference proteome</keyword>
<dbReference type="Proteomes" id="UP000070498">
    <property type="component" value="Unassembled WGS sequence"/>
</dbReference>
<proteinExistence type="predicted"/>
<dbReference type="EMBL" id="LNUW01000004">
    <property type="protein sequence ID" value="KXG87587.1"/>
    <property type="molecule type" value="Genomic_DNA"/>
</dbReference>
<dbReference type="RefSeq" id="WP_067652577.1">
    <property type="nucleotide sequence ID" value="NZ_KQ961034.1"/>
</dbReference>
<protein>
    <submittedName>
        <fullName evidence="1">Uncharacterized protein</fullName>
    </submittedName>
</protein>
<gene>
    <name evidence="1" type="ORF">ATO67_18235</name>
</gene>
<evidence type="ECO:0000313" key="2">
    <source>
        <dbReference type="Proteomes" id="UP000070498"/>
    </source>
</evidence>
<sequence>MNRNEYQRDVCARSGEALNVPFNPDVTIGDWKPQPSECHQNVDYYVQHHRGYVAVRGWLLLLVFGEQKQYTPHSVVRCPEGNLFDITPVRGQTPVHRWFITHVENEQLFHSMSQPNYPIQCLGCTVAPPLSFEQLCQMQDVETASHRRDC</sequence>
<organism evidence="1 2">
    <name type="scientific">Agrobacterium bohemicum</name>
    <dbReference type="NCBI Taxonomy" id="2052828"/>
    <lineage>
        <taxon>Bacteria</taxon>
        <taxon>Pseudomonadati</taxon>
        <taxon>Pseudomonadota</taxon>
        <taxon>Alphaproteobacteria</taxon>
        <taxon>Hyphomicrobiales</taxon>
        <taxon>Rhizobiaceae</taxon>
        <taxon>Rhizobium/Agrobacterium group</taxon>
        <taxon>Agrobacterium</taxon>
    </lineage>
</organism>
<accession>A0A135P833</accession>